<dbReference type="PANTHER" id="PTHR37534:SF49">
    <property type="entry name" value="LYSINE BIOSYNTHESIS REGULATORY PROTEIN LYS14"/>
    <property type="match status" value="1"/>
</dbReference>
<dbReference type="GO" id="GO:0008270">
    <property type="term" value="F:zinc ion binding"/>
    <property type="evidence" value="ECO:0007669"/>
    <property type="project" value="InterPro"/>
</dbReference>
<feature type="region of interest" description="Disordered" evidence="2">
    <location>
        <begin position="190"/>
        <end position="234"/>
    </location>
</feature>
<dbReference type="SUPFAM" id="SSF57701">
    <property type="entry name" value="Zn2/Cys6 DNA-binding domain"/>
    <property type="match status" value="1"/>
</dbReference>
<dbReference type="PROSITE" id="PS00463">
    <property type="entry name" value="ZN2_CY6_FUNGAL_1"/>
    <property type="match status" value="1"/>
</dbReference>
<dbReference type="PANTHER" id="PTHR37534">
    <property type="entry name" value="TRANSCRIPTIONAL ACTIVATOR PROTEIN UGA3"/>
    <property type="match status" value="1"/>
</dbReference>
<evidence type="ECO:0000256" key="2">
    <source>
        <dbReference type="SAM" id="MobiDB-lite"/>
    </source>
</evidence>
<dbReference type="GO" id="GO:0045944">
    <property type="term" value="P:positive regulation of transcription by RNA polymerase II"/>
    <property type="evidence" value="ECO:0007669"/>
    <property type="project" value="TreeGrafter"/>
</dbReference>
<dbReference type="Gene3D" id="4.10.240.10">
    <property type="entry name" value="Zn(2)-C6 fungal-type DNA-binding domain"/>
    <property type="match status" value="1"/>
</dbReference>
<evidence type="ECO:0000313" key="5">
    <source>
        <dbReference type="Proteomes" id="UP001174936"/>
    </source>
</evidence>
<evidence type="ECO:0000313" key="4">
    <source>
        <dbReference type="EMBL" id="KAK0651969.1"/>
    </source>
</evidence>
<dbReference type="CDD" id="cd00067">
    <property type="entry name" value="GAL4"/>
    <property type="match status" value="1"/>
</dbReference>
<feature type="region of interest" description="Disordered" evidence="2">
    <location>
        <begin position="51"/>
        <end position="86"/>
    </location>
</feature>
<dbReference type="EMBL" id="JAULSV010000002">
    <property type="protein sequence ID" value="KAK0651969.1"/>
    <property type="molecule type" value="Genomic_DNA"/>
</dbReference>
<protein>
    <recommendedName>
        <fullName evidence="3">Zn(2)-C6 fungal-type domain-containing protein</fullName>
    </recommendedName>
</protein>
<dbReference type="AlphaFoldDB" id="A0AA39YGI3"/>
<keyword evidence="1" id="KW-0539">Nucleus</keyword>
<proteinExistence type="predicted"/>
<feature type="compositionally biased region" description="Basic and acidic residues" evidence="2">
    <location>
        <begin position="57"/>
        <end position="71"/>
    </location>
</feature>
<feature type="compositionally biased region" description="Polar residues" evidence="2">
    <location>
        <begin position="194"/>
        <end position="216"/>
    </location>
</feature>
<dbReference type="Proteomes" id="UP001174936">
    <property type="component" value="Unassembled WGS sequence"/>
</dbReference>
<dbReference type="GO" id="GO:0000976">
    <property type="term" value="F:transcription cis-regulatory region binding"/>
    <property type="evidence" value="ECO:0007669"/>
    <property type="project" value="TreeGrafter"/>
</dbReference>
<dbReference type="SMART" id="SM00066">
    <property type="entry name" value="GAL4"/>
    <property type="match status" value="1"/>
</dbReference>
<gene>
    <name evidence="4" type="ORF">B0T16DRAFT_387313</name>
</gene>
<accession>A0AA39YGI3</accession>
<dbReference type="PROSITE" id="PS50048">
    <property type="entry name" value="ZN2_CY6_FUNGAL_2"/>
    <property type="match status" value="1"/>
</dbReference>
<evidence type="ECO:0000259" key="3">
    <source>
        <dbReference type="PROSITE" id="PS50048"/>
    </source>
</evidence>
<dbReference type="Pfam" id="PF00172">
    <property type="entry name" value="Zn_clus"/>
    <property type="match status" value="1"/>
</dbReference>
<feature type="domain" description="Zn(2)-C6 fungal-type" evidence="3">
    <location>
        <begin position="11"/>
        <end position="38"/>
    </location>
</feature>
<name>A0AA39YGI3_9PEZI</name>
<dbReference type="InterPro" id="IPR001138">
    <property type="entry name" value="Zn2Cys6_DnaBD"/>
</dbReference>
<comment type="caution">
    <text evidence="4">The sequence shown here is derived from an EMBL/GenBank/DDBJ whole genome shotgun (WGS) entry which is preliminary data.</text>
</comment>
<sequence length="685" mass="75509">MAEQLKRTFHGCLTCRKRKVRCHGGNPCQNCSRMNITCHSSFDTNLRIRVSTPHGQKVVDTKPVPKREPVEPLKQQPPPPPQQQRAIPNSAYLGYGVRSDPYVASFQPQFSSFAFAQPTTSYAPEPSTLQLAPPSSLALGGTIPSMDPGQFSGVWTPFDFSAIDPDLSREFLPRVDVGMPTPPLNLPPVFDSSFLPSTPGSQPYSISDSEGSTSSRGHGGGPAREAPKEWIPRRRKRTFRKDEAAAVMPSTPARITPDESELYTHLHSSAAAQDDFIHEQDARWSLNSTELSASGVVDPRYAQADEQVEKLLLLPDATRDLGNAFYPVRNVAEMAMATAFFLNRYDVLGGDLKSAAARLERMTAWLARHTEALELSGIFSSDYLRFPTLLDVLTGREDYHGILERSHGFYADMFGTSYPSERLEEDVERIPAALHLHETFRLLTSILRYRALRRQQSLTGGEDHTAWEELAAVKRTVEDEIARVEADFELAVAINPSAEVLKHGPMPGMSASSAAAYGAGAGAVLGPRAPPTPPYSGKLSRVSLHWLTAYAAFMTTKILWSRLIRLDVRTDETSSRAVEGILQIALILRRSEGEKLHARELPSMLWPLPLFVAGIEAVDEVWADWVKMFIKGVEGGKGSGAEKGASAKIVELMDDIRRQQNEVGGRVVVTDILAERGEGTEMFVF</sequence>
<evidence type="ECO:0000256" key="1">
    <source>
        <dbReference type="ARBA" id="ARBA00023242"/>
    </source>
</evidence>
<reference evidence="4" key="1">
    <citation type="submission" date="2023-06" db="EMBL/GenBank/DDBJ databases">
        <title>Genome-scale phylogeny and comparative genomics of the fungal order Sordariales.</title>
        <authorList>
            <consortium name="Lawrence Berkeley National Laboratory"/>
            <person name="Hensen N."/>
            <person name="Bonometti L."/>
            <person name="Westerberg I."/>
            <person name="Brannstrom I.O."/>
            <person name="Guillou S."/>
            <person name="Cros-Aarteil S."/>
            <person name="Calhoun S."/>
            <person name="Haridas S."/>
            <person name="Kuo A."/>
            <person name="Mondo S."/>
            <person name="Pangilinan J."/>
            <person name="Riley R."/>
            <person name="Labutti K."/>
            <person name="Andreopoulos B."/>
            <person name="Lipzen A."/>
            <person name="Chen C."/>
            <person name="Yanf M."/>
            <person name="Daum C."/>
            <person name="Ng V."/>
            <person name="Clum A."/>
            <person name="Steindorff A."/>
            <person name="Ohm R."/>
            <person name="Martin F."/>
            <person name="Silar P."/>
            <person name="Natvig D."/>
            <person name="Lalanne C."/>
            <person name="Gautier V."/>
            <person name="Ament-Velasquez S.L."/>
            <person name="Kruys A."/>
            <person name="Hutchinson M.I."/>
            <person name="Powell A.J."/>
            <person name="Barry K."/>
            <person name="Miller A.N."/>
            <person name="Grigoriev I.V."/>
            <person name="Debuchy R."/>
            <person name="Gladieux P."/>
            <person name="Thoren M.H."/>
            <person name="Johannesson H."/>
        </authorList>
    </citation>
    <scope>NUCLEOTIDE SEQUENCE</scope>
    <source>
        <strain evidence="4">SMH2532-1</strain>
    </source>
</reference>
<organism evidence="4 5">
    <name type="scientific">Cercophora newfieldiana</name>
    <dbReference type="NCBI Taxonomy" id="92897"/>
    <lineage>
        <taxon>Eukaryota</taxon>
        <taxon>Fungi</taxon>
        <taxon>Dikarya</taxon>
        <taxon>Ascomycota</taxon>
        <taxon>Pezizomycotina</taxon>
        <taxon>Sordariomycetes</taxon>
        <taxon>Sordariomycetidae</taxon>
        <taxon>Sordariales</taxon>
        <taxon>Lasiosphaeriaceae</taxon>
        <taxon>Cercophora</taxon>
    </lineage>
</organism>
<dbReference type="GO" id="GO:0005634">
    <property type="term" value="C:nucleus"/>
    <property type="evidence" value="ECO:0007669"/>
    <property type="project" value="TreeGrafter"/>
</dbReference>
<keyword evidence="5" id="KW-1185">Reference proteome</keyword>
<dbReference type="InterPro" id="IPR036864">
    <property type="entry name" value="Zn2-C6_fun-type_DNA-bd_sf"/>
</dbReference>
<dbReference type="GO" id="GO:0000981">
    <property type="term" value="F:DNA-binding transcription factor activity, RNA polymerase II-specific"/>
    <property type="evidence" value="ECO:0007669"/>
    <property type="project" value="InterPro"/>
</dbReference>